<dbReference type="OrthoDB" id="3192509at2"/>
<evidence type="ECO:0000259" key="1">
    <source>
        <dbReference type="SMART" id="SM00382"/>
    </source>
</evidence>
<dbReference type="InterPro" id="IPR003593">
    <property type="entry name" value="AAA+_ATPase"/>
</dbReference>
<organism evidence="2 3">
    <name type="scientific">Pseudonocardia thermophila</name>
    <dbReference type="NCBI Taxonomy" id="1848"/>
    <lineage>
        <taxon>Bacteria</taxon>
        <taxon>Bacillati</taxon>
        <taxon>Actinomycetota</taxon>
        <taxon>Actinomycetes</taxon>
        <taxon>Pseudonocardiales</taxon>
        <taxon>Pseudonocardiaceae</taxon>
        <taxon>Pseudonocardia</taxon>
    </lineage>
</organism>
<dbReference type="NCBIfam" id="NF006743">
    <property type="entry name" value="PRK09270.1-2"/>
    <property type="match status" value="1"/>
</dbReference>
<accession>A0A1M6Z252</accession>
<dbReference type="SUPFAM" id="SSF52540">
    <property type="entry name" value="P-loop containing nucleoside triphosphate hydrolases"/>
    <property type="match status" value="1"/>
</dbReference>
<name>A0A1M6Z252_PSETH</name>
<dbReference type="Proteomes" id="UP000184363">
    <property type="component" value="Unassembled WGS sequence"/>
</dbReference>
<feature type="domain" description="AAA+ ATPase" evidence="1">
    <location>
        <begin position="20"/>
        <end position="208"/>
    </location>
</feature>
<dbReference type="STRING" id="1848.SAMN05443637_12241"/>
<dbReference type="RefSeq" id="WP_073459671.1">
    <property type="nucleotide sequence ID" value="NZ_FRAP01000022.1"/>
</dbReference>
<evidence type="ECO:0000313" key="3">
    <source>
        <dbReference type="Proteomes" id="UP000184363"/>
    </source>
</evidence>
<keyword evidence="3" id="KW-1185">Reference proteome</keyword>
<dbReference type="EMBL" id="FRAP01000022">
    <property type="protein sequence ID" value="SHL24556.1"/>
    <property type="molecule type" value="Genomic_DNA"/>
</dbReference>
<proteinExistence type="predicted"/>
<dbReference type="SMART" id="SM00382">
    <property type="entry name" value="AAA"/>
    <property type="match status" value="1"/>
</dbReference>
<dbReference type="AlphaFoldDB" id="A0A1M6Z252"/>
<evidence type="ECO:0000313" key="2">
    <source>
        <dbReference type="EMBL" id="SHL24556.1"/>
    </source>
</evidence>
<protein>
    <recommendedName>
        <fullName evidence="1">AAA+ ATPase domain-containing protein</fullName>
    </recommendedName>
</protein>
<dbReference type="PANTHER" id="PTHR10285">
    <property type="entry name" value="URIDINE KINASE"/>
    <property type="match status" value="1"/>
</dbReference>
<reference evidence="2 3" key="1">
    <citation type="submission" date="2016-11" db="EMBL/GenBank/DDBJ databases">
        <authorList>
            <person name="Jaros S."/>
            <person name="Januszkiewicz K."/>
            <person name="Wedrychowicz H."/>
        </authorList>
    </citation>
    <scope>NUCLEOTIDE SEQUENCE [LARGE SCALE GENOMIC DNA]</scope>
    <source>
        <strain evidence="2 3">DSM 43832</strain>
    </source>
</reference>
<dbReference type="Gene3D" id="3.40.50.300">
    <property type="entry name" value="P-loop containing nucleotide triphosphate hydrolases"/>
    <property type="match status" value="1"/>
</dbReference>
<dbReference type="InterPro" id="IPR027417">
    <property type="entry name" value="P-loop_NTPase"/>
</dbReference>
<sequence length="212" mass="22468">MRRGFDGLVARAAALTERAPPAVLGITGSPGAGKSTLAAALARAVPCAVHVPMDGFHLADVVLDALGRRNAKGAEDTFDVGGYVALLRRLRAGTDDVVYAPAFERELEQPIAGAIAVPRGTRLVVTEGNYLLLQRGRWPEVATLLDEVWFCAPDPAVRRERLIARHVAFGKPPAAAEAWVAAVDDPNAALIEATRDRADLVLGPDVLDDVPL</sequence>
<gene>
    <name evidence="2" type="ORF">SAMN05443637_12241</name>
</gene>